<evidence type="ECO:0000313" key="2">
    <source>
        <dbReference type="Proteomes" id="UP001469553"/>
    </source>
</evidence>
<dbReference type="Proteomes" id="UP001469553">
    <property type="component" value="Unassembled WGS sequence"/>
</dbReference>
<accession>A0ABV0XNH2</accession>
<comment type="caution">
    <text evidence="1">The sequence shown here is derived from an EMBL/GenBank/DDBJ whole genome shotgun (WGS) entry which is preliminary data.</text>
</comment>
<sequence length="70" mass="7808">GIQGAQLFFSSLHLHTNKNKDISNPTICSVQLQDGLTVLSSVFIITFHALEESENAVFLDENHIQLQLNK</sequence>
<keyword evidence="2" id="KW-1185">Reference proteome</keyword>
<evidence type="ECO:0000313" key="1">
    <source>
        <dbReference type="EMBL" id="MEQ2283026.1"/>
    </source>
</evidence>
<name>A0ABV0XNH2_9TELE</name>
<protein>
    <submittedName>
        <fullName evidence="1">Uncharacterized protein</fullName>
    </submittedName>
</protein>
<feature type="non-terminal residue" evidence="1">
    <location>
        <position position="1"/>
    </location>
</feature>
<reference evidence="1 2" key="1">
    <citation type="submission" date="2021-06" db="EMBL/GenBank/DDBJ databases">
        <authorList>
            <person name="Palmer J.M."/>
        </authorList>
    </citation>
    <scope>NUCLEOTIDE SEQUENCE [LARGE SCALE GENOMIC DNA]</scope>
    <source>
        <strain evidence="1 2">AS_MEX2019</strain>
        <tissue evidence="1">Muscle</tissue>
    </source>
</reference>
<gene>
    <name evidence="1" type="ORF">AMECASPLE_006866</name>
</gene>
<organism evidence="1 2">
    <name type="scientific">Ameca splendens</name>
    <dbReference type="NCBI Taxonomy" id="208324"/>
    <lineage>
        <taxon>Eukaryota</taxon>
        <taxon>Metazoa</taxon>
        <taxon>Chordata</taxon>
        <taxon>Craniata</taxon>
        <taxon>Vertebrata</taxon>
        <taxon>Euteleostomi</taxon>
        <taxon>Actinopterygii</taxon>
        <taxon>Neopterygii</taxon>
        <taxon>Teleostei</taxon>
        <taxon>Neoteleostei</taxon>
        <taxon>Acanthomorphata</taxon>
        <taxon>Ovalentaria</taxon>
        <taxon>Atherinomorphae</taxon>
        <taxon>Cyprinodontiformes</taxon>
        <taxon>Goodeidae</taxon>
        <taxon>Ameca</taxon>
    </lineage>
</organism>
<dbReference type="EMBL" id="JAHRIP010009743">
    <property type="protein sequence ID" value="MEQ2283026.1"/>
    <property type="molecule type" value="Genomic_DNA"/>
</dbReference>
<proteinExistence type="predicted"/>